<organism evidence="2 3">
    <name type="scientific">Rhodofomes roseus</name>
    <dbReference type="NCBI Taxonomy" id="34475"/>
    <lineage>
        <taxon>Eukaryota</taxon>
        <taxon>Fungi</taxon>
        <taxon>Dikarya</taxon>
        <taxon>Basidiomycota</taxon>
        <taxon>Agaricomycotina</taxon>
        <taxon>Agaricomycetes</taxon>
        <taxon>Polyporales</taxon>
        <taxon>Rhodofomes</taxon>
    </lineage>
</organism>
<evidence type="ECO:0000256" key="1">
    <source>
        <dbReference type="SAM" id="MobiDB-lite"/>
    </source>
</evidence>
<dbReference type="EMBL" id="JADCUA010000008">
    <property type="protein sequence ID" value="KAH9837591.1"/>
    <property type="molecule type" value="Genomic_DNA"/>
</dbReference>
<gene>
    <name evidence="2" type="ORF">C8Q71DRAFT_551184</name>
</gene>
<dbReference type="Proteomes" id="UP000814176">
    <property type="component" value="Unassembled WGS sequence"/>
</dbReference>
<accession>A0ABQ8KHZ9</accession>
<feature type="region of interest" description="Disordered" evidence="1">
    <location>
        <begin position="78"/>
        <end position="150"/>
    </location>
</feature>
<name>A0ABQ8KHZ9_9APHY</name>
<protein>
    <submittedName>
        <fullName evidence="2">Uncharacterized protein</fullName>
    </submittedName>
</protein>
<dbReference type="RefSeq" id="XP_047779629.1">
    <property type="nucleotide sequence ID" value="XM_047919292.1"/>
</dbReference>
<sequence length="150" mass="16420">MRCEVTSAATRPLEGVPATCAWNDEEIVETSTVVDEAEDLRRTSLRRAVYTSSEDEILQTSAGVGEADYVYGHTFQRAVGSGRPAPHRHTDSENTQSTASLETVQEGSEDIARPRAKTWSDLVATLDKRHSRGWKPASARPANPSVAAHW</sequence>
<proteinExistence type="predicted"/>
<evidence type="ECO:0000313" key="2">
    <source>
        <dbReference type="EMBL" id="KAH9837591.1"/>
    </source>
</evidence>
<evidence type="ECO:0000313" key="3">
    <source>
        <dbReference type="Proteomes" id="UP000814176"/>
    </source>
</evidence>
<keyword evidence="3" id="KW-1185">Reference proteome</keyword>
<dbReference type="GeneID" id="72000024"/>
<feature type="compositionally biased region" description="Polar residues" evidence="1">
    <location>
        <begin position="93"/>
        <end position="106"/>
    </location>
</feature>
<comment type="caution">
    <text evidence="2">The sequence shown here is derived from an EMBL/GenBank/DDBJ whole genome shotgun (WGS) entry which is preliminary data.</text>
</comment>
<reference evidence="2 3" key="1">
    <citation type="journal article" date="2021" name="Environ. Microbiol.">
        <title>Gene family expansions and transcriptome signatures uncover fungal adaptations to wood decay.</title>
        <authorList>
            <person name="Hage H."/>
            <person name="Miyauchi S."/>
            <person name="Viragh M."/>
            <person name="Drula E."/>
            <person name="Min B."/>
            <person name="Chaduli D."/>
            <person name="Navarro D."/>
            <person name="Favel A."/>
            <person name="Norest M."/>
            <person name="Lesage-Meessen L."/>
            <person name="Balint B."/>
            <person name="Merenyi Z."/>
            <person name="de Eugenio L."/>
            <person name="Morin E."/>
            <person name="Martinez A.T."/>
            <person name="Baldrian P."/>
            <person name="Stursova M."/>
            <person name="Martinez M.J."/>
            <person name="Novotny C."/>
            <person name="Magnuson J.K."/>
            <person name="Spatafora J.W."/>
            <person name="Maurice S."/>
            <person name="Pangilinan J."/>
            <person name="Andreopoulos W."/>
            <person name="LaButti K."/>
            <person name="Hundley H."/>
            <person name="Na H."/>
            <person name="Kuo A."/>
            <person name="Barry K."/>
            <person name="Lipzen A."/>
            <person name="Henrissat B."/>
            <person name="Riley R."/>
            <person name="Ahrendt S."/>
            <person name="Nagy L.G."/>
            <person name="Grigoriev I.V."/>
            <person name="Martin F."/>
            <person name="Rosso M.N."/>
        </authorList>
    </citation>
    <scope>NUCLEOTIDE SEQUENCE [LARGE SCALE GENOMIC DNA]</scope>
    <source>
        <strain evidence="2 3">CIRM-BRFM 1785</strain>
    </source>
</reference>